<evidence type="ECO:0000256" key="2">
    <source>
        <dbReference type="SAM" id="MobiDB-lite"/>
    </source>
</evidence>
<dbReference type="PANTHER" id="PTHR47966">
    <property type="entry name" value="BETA-SITE APP-CLEAVING ENZYME, ISOFORM A-RELATED"/>
    <property type="match status" value="1"/>
</dbReference>
<keyword evidence="3" id="KW-0472">Membrane</keyword>
<dbReference type="KEGG" id="kne:92183332"/>
<proteinExistence type="inferred from homology"/>
<evidence type="ECO:0000256" key="3">
    <source>
        <dbReference type="SAM" id="Phobius"/>
    </source>
</evidence>
<evidence type="ECO:0000256" key="1">
    <source>
        <dbReference type="ARBA" id="ARBA00007447"/>
    </source>
</evidence>
<dbReference type="GO" id="GO:0006508">
    <property type="term" value="P:proteolysis"/>
    <property type="evidence" value="ECO:0007669"/>
    <property type="project" value="InterPro"/>
</dbReference>
<reference evidence="5 6" key="1">
    <citation type="journal article" date="2024" name="bioRxiv">
        <title>Comparative genomics of Cryptococcus and Kwoniella reveals pathogenesis evolution and contrasting karyotype dynamics via intercentromeric recombination or chromosome fusion.</title>
        <authorList>
            <person name="Coelho M.A."/>
            <person name="David-Palma M."/>
            <person name="Shea T."/>
            <person name="Bowers K."/>
            <person name="McGinley-Smith S."/>
            <person name="Mohammad A.W."/>
            <person name="Gnirke A."/>
            <person name="Yurkov A.M."/>
            <person name="Nowrousian M."/>
            <person name="Sun S."/>
            <person name="Cuomo C.A."/>
            <person name="Heitman J."/>
        </authorList>
    </citation>
    <scope>NUCLEOTIDE SEQUENCE [LARGE SCALE GENOMIC DNA]</scope>
    <source>
        <strain evidence="5 6">CBS 13917</strain>
    </source>
</reference>
<feature type="compositionally biased region" description="Basic and acidic residues" evidence="2">
    <location>
        <begin position="781"/>
        <end position="791"/>
    </location>
</feature>
<feature type="compositionally biased region" description="Basic and acidic residues" evidence="2">
    <location>
        <begin position="816"/>
        <end position="827"/>
    </location>
</feature>
<feature type="region of interest" description="Disordered" evidence="2">
    <location>
        <begin position="237"/>
        <end position="258"/>
    </location>
</feature>
<keyword evidence="6" id="KW-1185">Reference proteome</keyword>
<gene>
    <name evidence="5" type="ORF">IAR55_006074</name>
</gene>
<dbReference type="Proteomes" id="UP001388673">
    <property type="component" value="Unassembled WGS sequence"/>
</dbReference>
<feature type="region of interest" description="Disordered" evidence="2">
    <location>
        <begin position="87"/>
        <end position="122"/>
    </location>
</feature>
<dbReference type="PANTHER" id="PTHR47966:SF57">
    <property type="entry name" value="PEPTIDASE A1 DOMAIN-CONTAINING PROTEIN"/>
    <property type="match status" value="1"/>
</dbReference>
<feature type="domain" description="Peptidase A1" evidence="4">
    <location>
        <begin position="248"/>
        <end position="604"/>
    </location>
</feature>
<sequence length="981" mass="103797">MSHALDDQPIAGPSSRPHIASPSSGLATPARRPRNDRPCLLGSQCPMLYSRLKAEQPAPSPAISPQRPLRMSKAAKFRTMVERQDLPGTGQALPTTPLGQGSSTSAGGTGATYATSTSASTSPLFAGPTFTQSSYTPHNTSEPYTTFPYNVTQTYDTQSITSDTWSSSSSSTSSRSTSFTSLWSYTPSHTRSPTASAPQPTQSVYVPGVILNLTLGGDSETEAVYSVQMAFGHNAVNGSDKRKRKAKRRPSKWDGGDPQAVNLQVDLGSSDMWLATIQCTSQVCESALSLFDPSQSLDSGVATNITYQSGAIGGEIYWEEVALGDFGIGFQAFIAASTVENEDLQQGNFTGVLGLALPAASTIFSTIGGTTGSDPDGATFLDNLFGAGASAPSQRLFSLSLARREDVRTSSTFGIGAISSSYCPSPCSPDYMPIIAQPQLGATGYLHWRIQMQSVSVTTWDNAQQGAGPTSKIVPLGPSKVYASKSSPLAVLDSGGVQILVGHRPYADAIYSAMGVGMSSDGLYRMPCTQQMAITFKFDGQDVPVHPLDMSYVDPSDGSQSTCIGMIQYSSNLGDAGDFILGSSFLKNVYAIFQYPDVSRASNWQPTVGLIPLTNASVASQDFYAVRTLHQSLSTVSSSHQSTYGGTTPTGQNPQSSSAAAATGRKVASTAVIAACSVVGFFVLAAAAFCAWWFWLRRKFGAGGVVEYKSAPVRPNGAAALKSDASTSTLRSKKHSETSRQKSMVEGYSDFEGDSWLSTTEGGDSIRLGYMPEVVEEEDEGRQTRGGDWRSSRGSSLARERIVEEEEAGIPLVDLADPKIPPRRDRSPIASRRILSGPGSEGQPTSAESETFNLTSATYQYPTTTPQQKPTSRSSRSQSMAMDGPFPSASRSSTMRPDASPMYDIRTSDYFSVPPVPGRGRSGLTQGQGQGRRGSSMTREGGEDVGRRGLSPGRTGGVILGEGVVEEPGDLAEQHTSGTAL</sequence>
<dbReference type="InterPro" id="IPR033121">
    <property type="entry name" value="PEPTIDASE_A1"/>
</dbReference>
<feature type="region of interest" description="Disordered" evidence="2">
    <location>
        <begin position="1"/>
        <end position="42"/>
    </location>
</feature>
<dbReference type="GO" id="GO:0004190">
    <property type="term" value="F:aspartic-type endopeptidase activity"/>
    <property type="evidence" value="ECO:0007669"/>
    <property type="project" value="InterPro"/>
</dbReference>
<accession>A0AAW0YG39</accession>
<protein>
    <recommendedName>
        <fullName evidence="4">Peptidase A1 domain-containing protein</fullName>
    </recommendedName>
</protein>
<feature type="region of interest" description="Disordered" evidence="2">
    <location>
        <begin position="719"/>
        <end position="746"/>
    </location>
</feature>
<keyword evidence="3" id="KW-1133">Transmembrane helix</keyword>
<evidence type="ECO:0000313" key="5">
    <source>
        <dbReference type="EMBL" id="KAK8845361.1"/>
    </source>
</evidence>
<feature type="compositionally biased region" description="Polar residues" evidence="2">
    <location>
        <begin position="842"/>
        <end position="857"/>
    </location>
</feature>
<dbReference type="Gene3D" id="2.40.70.10">
    <property type="entry name" value="Acid Proteases"/>
    <property type="match status" value="2"/>
</dbReference>
<dbReference type="CDD" id="cd05471">
    <property type="entry name" value="pepsin_like"/>
    <property type="match status" value="1"/>
</dbReference>
<comment type="similarity">
    <text evidence="1">Belongs to the peptidase A1 family.</text>
</comment>
<dbReference type="InterPro" id="IPR034164">
    <property type="entry name" value="Pepsin-like_dom"/>
</dbReference>
<organism evidence="5 6">
    <name type="scientific">Kwoniella newhampshirensis</name>
    <dbReference type="NCBI Taxonomy" id="1651941"/>
    <lineage>
        <taxon>Eukaryota</taxon>
        <taxon>Fungi</taxon>
        <taxon>Dikarya</taxon>
        <taxon>Basidiomycota</taxon>
        <taxon>Agaricomycotina</taxon>
        <taxon>Tremellomycetes</taxon>
        <taxon>Tremellales</taxon>
        <taxon>Cryptococcaceae</taxon>
        <taxon>Kwoniella</taxon>
    </lineage>
</organism>
<feature type="compositionally biased region" description="Basic residues" evidence="2">
    <location>
        <begin position="241"/>
        <end position="250"/>
    </location>
</feature>
<feature type="transmembrane region" description="Helical" evidence="3">
    <location>
        <begin position="671"/>
        <end position="695"/>
    </location>
</feature>
<dbReference type="RefSeq" id="XP_066800169.1">
    <property type="nucleotide sequence ID" value="XM_066949161.1"/>
</dbReference>
<dbReference type="InterPro" id="IPR001461">
    <property type="entry name" value="Aspartic_peptidase_A1"/>
</dbReference>
<dbReference type="InterPro" id="IPR021109">
    <property type="entry name" value="Peptidase_aspartic_dom_sf"/>
</dbReference>
<evidence type="ECO:0000259" key="4">
    <source>
        <dbReference type="PROSITE" id="PS51767"/>
    </source>
</evidence>
<comment type="caution">
    <text evidence="5">The sequence shown here is derived from an EMBL/GenBank/DDBJ whole genome shotgun (WGS) entry which is preliminary data.</text>
</comment>
<feature type="region of interest" description="Disordered" evidence="2">
    <location>
        <begin position="772"/>
        <end position="981"/>
    </location>
</feature>
<name>A0AAW0YG39_9TREE</name>
<dbReference type="EMBL" id="JBCAWK010000012">
    <property type="protein sequence ID" value="KAK8845361.1"/>
    <property type="molecule type" value="Genomic_DNA"/>
</dbReference>
<dbReference type="SUPFAM" id="SSF50630">
    <property type="entry name" value="Acid proteases"/>
    <property type="match status" value="1"/>
</dbReference>
<feature type="compositionally biased region" description="Low complexity" evidence="2">
    <location>
        <begin position="858"/>
        <end position="871"/>
    </location>
</feature>
<keyword evidence="3" id="KW-0812">Transmembrane</keyword>
<evidence type="ECO:0000313" key="6">
    <source>
        <dbReference type="Proteomes" id="UP001388673"/>
    </source>
</evidence>
<dbReference type="Pfam" id="PF00026">
    <property type="entry name" value="Asp"/>
    <property type="match status" value="1"/>
</dbReference>
<feature type="compositionally biased region" description="Low complexity" evidence="2">
    <location>
        <begin position="101"/>
        <end position="122"/>
    </location>
</feature>
<dbReference type="AlphaFoldDB" id="A0AAW0YG39"/>
<dbReference type="PROSITE" id="PS51767">
    <property type="entry name" value="PEPTIDASE_A1"/>
    <property type="match status" value="1"/>
</dbReference>
<dbReference type="PRINTS" id="PR00792">
    <property type="entry name" value="PEPSIN"/>
</dbReference>
<dbReference type="GeneID" id="92183332"/>